<dbReference type="AlphaFoldDB" id="A0A7V8FD26"/>
<accession>A0A7V8FD26</accession>
<evidence type="ECO:0000313" key="2">
    <source>
        <dbReference type="Proteomes" id="UP000487117"/>
    </source>
</evidence>
<proteinExistence type="predicted"/>
<dbReference type="EMBL" id="WNDS01000007">
    <property type="protein sequence ID" value="KAF1012827.1"/>
    <property type="molecule type" value="Genomic_DNA"/>
</dbReference>
<reference evidence="2" key="1">
    <citation type="journal article" date="2020" name="MBio">
        <title>Horizontal gene transfer to a defensive symbiont with a reduced genome amongst a multipartite beetle microbiome.</title>
        <authorList>
            <person name="Waterworth S.C."/>
            <person name="Florez L.V."/>
            <person name="Rees E.R."/>
            <person name="Hertweck C."/>
            <person name="Kaltenpoth M."/>
            <person name="Kwan J.C."/>
        </authorList>
    </citation>
    <scope>NUCLEOTIDE SEQUENCE [LARGE SCALE GENOMIC DNA]</scope>
</reference>
<protein>
    <submittedName>
        <fullName evidence="1">Uncharacterized protein</fullName>
    </submittedName>
</protein>
<sequence>MTTAHGKHAVVLQHVAFEDLGTLQPLLLAQG</sequence>
<name>A0A7V8FD26_STEMA</name>
<evidence type="ECO:0000313" key="1">
    <source>
        <dbReference type="EMBL" id="KAF1012827.1"/>
    </source>
</evidence>
<dbReference type="Proteomes" id="UP000487117">
    <property type="component" value="Unassembled WGS sequence"/>
</dbReference>
<organism evidence="1 2">
    <name type="scientific">Stenotrophomonas maltophilia</name>
    <name type="common">Pseudomonas maltophilia</name>
    <name type="synonym">Xanthomonas maltophilia</name>
    <dbReference type="NCBI Taxonomy" id="40324"/>
    <lineage>
        <taxon>Bacteria</taxon>
        <taxon>Pseudomonadati</taxon>
        <taxon>Pseudomonadota</taxon>
        <taxon>Gammaproteobacteria</taxon>
        <taxon>Lysobacterales</taxon>
        <taxon>Lysobacteraceae</taxon>
        <taxon>Stenotrophomonas</taxon>
        <taxon>Stenotrophomonas maltophilia group</taxon>
    </lineage>
</organism>
<comment type="caution">
    <text evidence="1">The sequence shown here is derived from an EMBL/GenBank/DDBJ whole genome shotgun (WGS) entry which is preliminary data.</text>
</comment>
<gene>
    <name evidence="1" type="ORF">GAK31_03907</name>
</gene>